<dbReference type="SUPFAM" id="SSF53448">
    <property type="entry name" value="Nucleotide-diphospho-sugar transferases"/>
    <property type="match status" value="1"/>
</dbReference>
<evidence type="ECO:0000313" key="3">
    <source>
        <dbReference type="EMBL" id="TXL76758.1"/>
    </source>
</evidence>
<name>A0A5C8PQ88_9HYPH</name>
<dbReference type="OrthoDB" id="9816424at2"/>
<proteinExistence type="predicted"/>
<evidence type="ECO:0000313" key="4">
    <source>
        <dbReference type="Proteomes" id="UP000321638"/>
    </source>
</evidence>
<accession>A0A5C8PQ88</accession>
<dbReference type="RefSeq" id="WP_147847022.1">
    <property type="nucleotide sequence ID" value="NZ_VDUZ01000010.1"/>
</dbReference>
<dbReference type="InterPro" id="IPR050834">
    <property type="entry name" value="Glycosyltransf_2"/>
</dbReference>
<gene>
    <name evidence="3" type="ORF">FHP25_11245</name>
</gene>
<dbReference type="InterPro" id="IPR001173">
    <property type="entry name" value="Glyco_trans_2-like"/>
</dbReference>
<dbReference type="Pfam" id="PF00535">
    <property type="entry name" value="Glycos_transf_2"/>
    <property type="match status" value="1"/>
</dbReference>
<dbReference type="GO" id="GO:0016740">
    <property type="term" value="F:transferase activity"/>
    <property type="evidence" value="ECO:0007669"/>
    <property type="project" value="UniProtKB-KW"/>
</dbReference>
<keyword evidence="3" id="KW-0808">Transferase</keyword>
<dbReference type="PANTHER" id="PTHR43685:SF2">
    <property type="entry name" value="GLYCOSYLTRANSFERASE 2-LIKE DOMAIN-CONTAINING PROTEIN"/>
    <property type="match status" value="1"/>
</dbReference>
<evidence type="ECO:0000256" key="1">
    <source>
        <dbReference type="SAM" id="MobiDB-lite"/>
    </source>
</evidence>
<protein>
    <submittedName>
        <fullName evidence="3">Glycosyltransferase</fullName>
    </submittedName>
</protein>
<reference evidence="3 4" key="1">
    <citation type="submission" date="2019-06" db="EMBL/GenBank/DDBJ databases">
        <title>New taxonomy in bacterial strain CC-CFT640, isolated from vineyard.</title>
        <authorList>
            <person name="Lin S.-Y."/>
            <person name="Tsai C.-F."/>
            <person name="Young C.-C."/>
        </authorList>
    </citation>
    <scope>NUCLEOTIDE SEQUENCE [LARGE SCALE GENOMIC DNA]</scope>
    <source>
        <strain evidence="3 4">CC-CFT640</strain>
    </source>
</reference>
<comment type="caution">
    <text evidence="3">The sequence shown here is derived from an EMBL/GenBank/DDBJ whole genome shotgun (WGS) entry which is preliminary data.</text>
</comment>
<dbReference type="InterPro" id="IPR029044">
    <property type="entry name" value="Nucleotide-diphossugar_trans"/>
</dbReference>
<dbReference type="Gene3D" id="3.90.550.10">
    <property type="entry name" value="Spore Coat Polysaccharide Biosynthesis Protein SpsA, Chain A"/>
    <property type="match status" value="1"/>
</dbReference>
<evidence type="ECO:0000259" key="2">
    <source>
        <dbReference type="Pfam" id="PF00535"/>
    </source>
</evidence>
<feature type="region of interest" description="Disordered" evidence="1">
    <location>
        <begin position="1"/>
        <end position="21"/>
    </location>
</feature>
<sequence>MGEAHRLRDPGSGVLTPPTTTITLVPPLPATSLSPPTIETLRDDGPRPFWSVMIPIYNCPANYLRETLESVLCQDPGTGEMQIEVVDNCSTVGDPEALVQEIGRGRIQFHRQPSNLGIVENFNTCIRRARGHWVHILHGDDTVRPGFYARARQGITANPDVGAALCRTVYTDEDGQWLGLTDVESRQPAVLGPGFVDRQLVDQLIQFVSIVVRRATYEELGGFRSSLTHCLDWDMWKRIAIRKPIFYDPELLACYRLHEAADSSRLMRTGENVADERRSIEISCADMPPERARAVRRAARKAAAVRAVRRARRLWQKGDHATAWRQLTEAFRCSLAPAVLARTAYFFVRVVLR</sequence>
<dbReference type="PANTHER" id="PTHR43685">
    <property type="entry name" value="GLYCOSYLTRANSFERASE"/>
    <property type="match status" value="1"/>
</dbReference>
<dbReference type="EMBL" id="VDUZ01000010">
    <property type="protein sequence ID" value="TXL76758.1"/>
    <property type="molecule type" value="Genomic_DNA"/>
</dbReference>
<dbReference type="AlphaFoldDB" id="A0A5C8PQ88"/>
<organism evidence="3 4">
    <name type="scientific">Vineibacter terrae</name>
    <dbReference type="NCBI Taxonomy" id="2586908"/>
    <lineage>
        <taxon>Bacteria</taxon>
        <taxon>Pseudomonadati</taxon>
        <taxon>Pseudomonadota</taxon>
        <taxon>Alphaproteobacteria</taxon>
        <taxon>Hyphomicrobiales</taxon>
        <taxon>Vineibacter</taxon>
    </lineage>
</organism>
<dbReference type="Proteomes" id="UP000321638">
    <property type="component" value="Unassembled WGS sequence"/>
</dbReference>
<keyword evidence="4" id="KW-1185">Reference proteome</keyword>
<feature type="domain" description="Glycosyltransferase 2-like" evidence="2">
    <location>
        <begin position="51"/>
        <end position="181"/>
    </location>
</feature>